<feature type="compositionally biased region" description="Low complexity" evidence="1">
    <location>
        <begin position="7"/>
        <end position="19"/>
    </location>
</feature>
<dbReference type="VEuPathDB" id="VectorBase:AALB014561"/>
<organism evidence="2 3">
    <name type="scientific">Anopheles albimanus</name>
    <name type="common">New world malaria mosquito</name>
    <dbReference type="NCBI Taxonomy" id="7167"/>
    <lineage>
        <taxon>Eukaryota</taxon>
        <taxon>Metazoa</taxon>
        <taxon>Ecdysozoa</taxon>
        <taxon>Arthropoda</taxon>
        <taxon>Hexapoda</taxon>
        <taxon>Insecta</taxon>
        <taxon>Pterygota</taxon>
        <taxon>Neoptera</taxon>
        <taxon>Endopterygota</taxon>
        <taxon>Diptera</taxon>
        <taxon>Nematocera</taxon>
        <taxon>Culicoidea</taxon>
        <taxon>Culicidae</taxon>
        <taxon>Anophelinae</taxon>
        <taxon>Anopheles</taxon>
    </lineage>
</organism>
<dbReference type="Proteomes" id="UP000069272">
    <property type="component" value="Chromosome X"/>
</dbReference>
<reference evidence="2" key="2">
    <citation type="submission" date="2022-08" db="UniProtKB">
        <authorList>
            <consortium name="EnsemblMetazoa"/>
        </authorList>
    </citation>
    <scope>IDENTIFICATION</scope>
    <source>
        <strain evidence="2">STECLA/ALBI9_A</strain>
    </source>
</reference>
<name>A0A182FY56_ANOAL</name>
<dbReference type="EnsemblMetazoa" id="AALB014561-RA">
    <property type="protein sequence ID" value="AALB014561-PA"/>
    <property type="gene ID" value="AALB014561"/>
</dbReference>
<accession>A0A182FY56</accession>
<feature type="compositionally biased region" description="Basic and acidic residues" evidence="1">
    <location>
        <begin position="20"/>
        <end position="29"/>
    </location>
</feature>
<evidence type="ECO:0000313" key="3">
    <source>
        <dbReference type="Proteomes" id="UP000069272"/>
    </source>
</evidence>
<dbReference type="AlphaFoldDB" id="A0A182FY56"/>
<evidence type="ECO:0000313" key="2">
    <source>
        <dbReference type="EnsemblMetazoa" id="AALB014561-PA"/>
    </source>
</evidence>
<protein>
    <submittedName>
        <fullName evidence="2">Uncharacterized protein</fullName>
    </submittedName>
</protein>
<evidence type="ECO:0000256" key="1">
    <source>
        <dbReference type="SAM" id="MobiDB-lite"/>
    </source>
</evidence>
<reference evidence="2 3" key="1">
    <citation type="journal article" date="2017" name="G3 (Bethesda)">
        <title>The Physical Genome Mapping of Anopheles albimanus Corrected Scaffold Misassemblies and Identified Interarm Rearrangements in Genus Anopheles.</title>
        <authorList>
            <person name="Artemov G.N."/>
            <person name="Peery A.N."/>
            <person name="Jiang X."/>
            <person name="Tu Z."/>
            <person name="Stegniy V.N."/>
            <person name="Sharakhova M.V."/>
            <person name="Sharakhov I.V."/>
        </authorList>
    </citation>
    <scope>NUCLEOTIDE SEQUENCE [LARGE SCALE GENOMIC DNA]</scope>
    <source>
        <strain evidence="2 3">ALBI9_A</strain>
    </source>
</reference>
<proteinExistence type="predicted"/>
<keyword evidence="3" id="KW-1185">Reference proteome</keyword>
<sequence>MQEGCPSSSASSSRYSESSARLDRARVPQREGFFSRAGGDSRTCGSRLLCQRQPTKPA</sequence>
<feature type="region of interest" description="Disordered" evidence="1">
    <location>
        <begin position="1"/>
        <end position="58"/>
    </location>
</feature>